<dbReference type="STRING" id="1341154.FCR2A7T_23360"/>
<dbReference type="AlphaFoldDB" id="V6S3G2"/>
<dbReference type="Proteomes" id="UP000319848">
    <property type="component" value="Unassembled WGS sequence"/>
</dbReference>
<dbReference type="OrthoDB" id="1331669at2"/>
<evidence type="ECO:0000313" key="3">
    <source>
        <dbReference type="Proteomes" id="UP000319848"/>
    </source>
</evidence>
<proteinExistence type="predicted"/>
<keyword evidence="1" id="KW-1133">Transmembrane helix</keyword>
<feature type="transmembrane region" description="Helical" evidence="1">
    <location>
        <begin position="202"/>
        <end position="228"/>
    </location>
</feature>
<feature type="transmembrane region" description="Helical" evidence="1">
    <location>
        <begin position="83"/>
        <end position="105"/>
    </location>
</feature>
<gene>
    <name evidence="2" type="ORF">IP98_00404</name>
</gene>
<keyword evidence="1" id="KW-0812">Transmembrane</keyword>
<organism evidence="2 3">
    <name type="scientific">Flavobacterium cauense R2A-7</name>
    <dbReference type="NCBI Taxonomy" id="1341154"/>
    <lineage>
        <taxon>Bacteria</taxon>
        <taxon>Pseudomonadati</taxon>
        <taxon>Bacteroidota</taxon>
        <taxon>Flavobacteriia</taxon>
        <taxon>Flavobacteriales</taxon>
        <taxon>Flavobacteriaceae</taxon>
        <taxon>Flavobacterium</taxon>
    </lineage>
</organism>
<accession>V6S3G2</accession>
<comment type="caution">
    <text evidence="2">The sequence shown here is derived from an EMBL/GenBank/DDBJ whole genome shotgun (WGS) entry which is preliminary data.</text>
</comment>
<evidence type="ECO:0000256" key="1">
    <source>
        <dbReference type="SAM" id="Phobius"/>
    </source>
</evidence>
<evidence type="ECO:0000313" key="2">
    <source>
        <dbReference type="EMBL" id="TWI15411.1"/>
    </source>
</evidence>
<feature type="transmembrane region" description="Helical" evidence="1">
    <location>
        <begin position="163"/>
        <end position="181"/>
    </location>
</feature>
<dbReference type="EMBL" id="VLKQ01000001">
    <property type="protein sequence ID" value="TWI15411.1"/>
    <property type="molecule type" value="Genomic_DNA"/>
</dbReference>
<keyword evidence="3" id="KW-1185">Reference proteome</keyword>
<reference evidence="2 3" key="1">
    <citation type="journal article" date="2015" name="Stand. Genomic Sci.">
        <title>Genomic Encyclopedia of Bacterial and Archaeal Type Strains, Phase III: the genomes of soil and plant-associated and newly described type strains.</title>
        <authorList>
            <person name="Whitman W.B."/>
            <person name="Woyke T."/>
            <person name="Klenk H.P."/>
            <person name="Zhou Y."/>
            <person name="Lilburn T.G."/>
            <person name="Beck B.J."/>
            <person name="De Vos P."/>
            <person name="Vandamme P."/>
            <person name="Eisen J.A."/>
            <person name="Garrity G."/>
            <person name="Hugenholtz P."/>
            <person name="Kyrpides N.C."/>
        </authorList>
    </citation>
    <scope>NUCLEOTIDE SEQUENCE [LARGE SCALE GENOMIC DNA]</scope>
    <source>
        <strain evidence="2 3">CGMCC 1.7270</strain>
    </source>
</reference>
<name>V6S3G2_9FLAO</name>
<feature type="transmembrane region" description="Helical" evidence="1">
    <location>
        <begin position="34"/>
        <end position="63"/>
    </location>
</feature>
<protein>
    <submittedName>
        <fullName evidence="2">Uncharacterized protein</fullName>
    </submittedName>
</protein>
<sequence>MNDFLRKLESLKQNGYQLDLGDVISQSFENYKKIAVTVGIAMILVSIVFIVVGLGSLGFLVGFNDFAQKMTDFQITNFSTLTLVLYIFGTAVFTALTYPFTAGIIKMCHEAEIGHEINISMVFDHYKSDRFKDLFLSALLISFATTSVATLCEFAGYKFIGMIFTYGIAFSAVFMIPLIIFGKLNYMDAIKNSFALVFKQPFVILIALIVAFIMAIIGFFGLCIGIFFTMPYFYSTHYVLYKNAVGIIDKSEIDDIGVPEV</sequence>
<feature type="transmembrane region" description="Helical" evidence="1">
    <location>
        <begin position="134"/>
        <end position="157"/>
    </location>
</feature>
<keyword evidence="1" id="KW-0472">Membrane</keyword>
<dbReference type="RefSeq" id="WP_023571446.1">
    <property type="nucleotide sequence ID" value="NZ_AVBI01000019.1"/>
</dbReference>